<dbReference type="PROSITE" id="PS51745">
    <property type="entry name" value="PB1"/>
    <property type="match status" value="1"/>
</dbReference>
<dbReference type="SMART" id="SM00666">
    <property type="entry name" value="PB1"/>
    <property type="match status" value="1"/>
</dbReference>
<dbReference type="PANTHER" id="PTHR32002:SF35">
    <property type="entry name" value="PROTEIN NLP6"/>
    <property type="match status" value="1"/>
</dbReference>
<feature type="region of interest" description="Disordered" evidence="1">
    <location>
        <begin position="39"/>
        <end position="68"/>
    </location>
</feature>
<dbReference type="EMBL" id="JACTNZ010000007">
    <property type="protein sequence ID" value="KAG5539488.1"/>
    <property type="molecule type" value="Genomic_DNA"/>
</dbReference>
<dbReference type="Pfam" id="PF22922">
    <property type="entry name" value="GAF_NLP"/>
    <property type="match status" value="2"/>
</dbReference>
<accession>A0AAV6JHS8</accession>
<dbReference type="Pfam" id="PF00564">
    <property type="entry name" value="PB1"/>
    <property type="match status" value="1"/>
</dbReference>
<dbReference type="InterPro" id="IPR055081">
    <property type="entry name" value="NLP1-9_GAF"/>
</dbReference>
<dbReference type="PANTHER" id="PTHR32002">
    <property type="entry name" value="PROTEIN NLP8"/>
    <property type="match status" value="1"/>
</dbReference>
<evidence type="ECO:0000256" key="1">
    <source>
        <dbReference type="SAM" id="MobiDB-lite"/>
    </source>
</evidence>
<evidence type="ECO:0000259" key="2">
    <source>
        <dbReference type="PROSITE" id="PS51745"/>
    </source>
</evidence>
<comment type="caution">
    <text evidence="3">The sequence shown here is derived from an EMBL/GenBank/DDBJ whole genome shotgun (WGS) entry which is preliminary data.</text>
</comment>
<organism evidence="3 5">
    <name type="scientific">Rhododendron griersonianum</name>
    <dbReference type="NCBI Taxonomy" id="479676"/>
    <lineage>
        <taxon>Eukaryota</taxon>
        <taxon>Viridiplantae</taxon>
        <taxon>Streptophyta</taxon>
        <taxon>Embryophyta</taxon>
        <taxon>Tracheophyta</taxon>
        <taxon>Spermatophyta</taxon>
        <taxon>Magnoliopsida</taxon>
        <taxon>eudicotyledons</taxon>
        <taxon>Gunneridae</taxon>
        <taxon>Pentapetalae</taxon>
        <taxon>asterids</taxon>
        <taxon>Ericales</taxon>
        <taxon>Ericaceae</taxon>
        <taxon>Ericoideae</taxon>
        <taxon>Rhodoreae</taxon>
        <taxon>Rhododendron</taxon>
    </lineage>
</organism>
<dbReference type="AlphaFoldDB" id="A0AAV6JHS8"/>
<dbReference type="GO" id="GO:0003700">
    <property type="term" value="F:DNA-binding transcription factor activity"/>
    <property type="evidence" value="ECO:0007669"/>
    <property type="project" value="InterPro"/>
</dbReference>
<feature type="region of interest" description="Disordered" evidence="1">
    <location>
        <begin position="632"/>
        <end position="713"/>
    </location>
</feature>
<gene>
    <name evidence="3" type="ORF">RHGRI_019888</name>
    <name evidence="4" type="ORF">RHGRI_019901</name>
</gene>
<dbReference type="SUPFAM" id="SSF54277">
    <property type="entry name" value="CAD &amp; PB1 domains"/>
    <property type="match status" value="1"/>
</dbReference>
<dbReference type="Gene3D" id="3.10.20.90">
    <property type="entry name" value="Phosphatidylinositol 3-kinase Catalytic Subunit, Chain A, domain 1"/>
    <property type="match status" value="1"/>
</dbReference>
<feature type="domain" description="PB1" evidence="2">
    <location>
        <begin position="810"/>
        <end position="892"/>
    </location>
</feature>
<dbReference type="InterPro" id="IPR000270">
    <property type="entry name" value="PB1_dom"/>
</dbReference>
<dbReference type="InterPro" id="IPR034891">
    <property type="entry name" value="PB1_NLP"/>
</dbReference>
<name>A0AAV6JHS8_9ERIC</name>
<protein>
    <recommendedName>
        <fullName evidence="2">PB1 domain-containing protein</fullName>
    </recommendedName>
</protein>
<dbReference type="Proteomes" id="UP000823749">
    <property type="component" value="Chromosome 7"/>
</dbReference>
<sequence length="905" mass="98811">MSTELTNIPTAAERAVLMDLDLDLDGPWQFDQIFFVPSSDQPRSPLLDCSEDRDDEPAGNSAAPRGGSTRLFYNSREVFYTGNLDSVTGSLPRIGDKRRLPPPSVGLTPLNYPDWSCVIKERMAQALRYFKESTEQHVLAQVWAPVKRGDRYVLTTSGQPFVLDPRTNGLHQYRMVSLMYMFSVDGEDGGALGLPGRVFQKKLPEWTPNVQYYSSKEYPRLTHALVHNVQGSLALPVFEPSGESCVGVLELIMTSPKINYAPEVDKVCKALEAVNLRSSEILDHPTTQICNEGRQKALAEILEILTVVCETHKLPLAQTWVPCRHRSVLAIGGGLKKSCSSFDGSCMGQICMSTTDVAVYVVDAHMWGFREACAEHHLQKGQGVAGRAFASQSSCFCEDITQFSKTEYPLVHYARMFGLTSAFAICLRSTHTRNDDYILEFFLPPDIGDKRDQLKLLGSILVTVKQHHQSLKVASGEEHEGEGRCVEIIKASMGEILGSEIESVQVLQSAIFPPGPVTLQNGPEMELFLDSPRQQLRIEVDSITSGGSIGGAGEIQNGVSFPECRHTSKKPDRKRGKAEKSISLEHGISRWPSRKVNKVNRNLSKLQRVMESVPGVGGEFKLASLAVSSLPVAASSNVPNRQNAAGSKPPNLREEKHVSMTLNESGSQHHEGSSPSKSGSGLREESCGTPTSDGSSLGVPCLGNQHSSQNDPAVTPLHEKYVKVGHSIELTCQPAAAFSTPDAHVGTQSRENFGGTLIGDAGSSHDLTPAAVQVLFDDRVPLRSELECREGIVASTDRMPHILAGPEGETVTIKATYNDDIIRFRLSLDSGIAELKEEVSKRLKVDLGTFDIKYLDDDNELVLITCDTDLLECVDVSKLSGSKIIRLSVHDVMANLGSSCESLAE</sequence>
<reference evidence="3" key="1">
    <citation type="submission" date="2020-08" db="EMBL/GenBank/DDBJ databases">
        <title>Plant Genome Project.</title>
        <authorList>
            <person name="Zhang R.-G."/>
        </authorList>
    </citation>
    <scope>NUCLEOTIDE SEQUENCE</scope>
    <source>
        <strain evidence="3">WSP0</strain>
        <tissue evidence="3">Leaf</tissue>
    </source>
</reference>
<evidence type="ECO:0000313" key="4">
    <source>
        <dbReference type="EMBL" id="KAG5539506.1"/>
    </source>
</evidence>
<dbReference type="InterPro" id="IPR045012">
    <property type="entry name" value="NLP"/>
</dbReference>
<proteinExistence type="predicted"/>
<dbReference type="InterPro" id="IPR053793">
    <property type="entry name" value="PB1-like"/>
</dbReference>
<dbReference type="EMBL" id="JACTNZ010000007">
    <property type="protein sequence ID" value="KAG5539506.1"/>
    <property type="molecule type" value="Genomic_DNA"/>
</dbReference>
<dbReference type="CDD" id="cd06407">
    <property type="entry name" value="PB1_NLP"/>
    <property type="match status" value="1"/>
</dbReference>
<feature type="region of interest" description="Disordered" evidence="1">
    <location>
        <begin position="547"/>
        <end position="582"/>
    </location>
</feature>
<keyword evidence="5" id="KW-1185">Reference proteome</keyword>
<evidence type="ECO:0000313" key="5">
    <source>
        <dbReference type="Proteomes" id="UP000823749"/>
    </source>
</evidence>
<evidence type="ECO:0000313" key="3">
    <source>
        <dbReference type="EMBL" id="KAG5539488.1"/>
    </source>
</evidence>